<reference evidence="11" key="1">
    <citation type="journal article" date="2020" name="Nat. Ecol. Evol.">
        <title>Deeply conserved synteny resolves early events in vertebrate evolution.</title>
        <authorList>
            <person name="Simakov O."/>
            <person name="Marletaz F."/>
            <person name="Yue J.X."/>
            <person name="O'Connell B."/>
            <person name="Jenkins J."/>
            <person name="Brandt A."/>
            <person name="Calef R."/>
            <person name="Tung C.H."/>
            <person name="Huang T.K."/>
            <person name="Schmutz J."/>
            <person name="Satoh N."/>
            <person name="Yu J.K."/>
            <person name="Putnam N.H."/>
            <person name="Green R.E."/>
            <person name="Rokhsar D.S."/>
        </authorList>
    </citation>
    <scope>NUCLEOTIDE SEQUENCE [LARGE SCALE GENOMIC DNA]</scope>
    <source>
        <strain evidence="11">S238N-H82</strain>
    </source>
</reference>
<comment type="catalytic activity">
    <reaction evidence="1">
        <text>a ribonucleoside 5'-phosphate + H2O = a ribonucleoside + phosphate</text>
        <dbReference type="Rhea" id="RHEA:12484"/>
        <dbReference type="ChEBI" id="CHEBI:15377"/>
        <dbReference type="ChEBI" id="CHEBI:18254"/>
        <dbReference type="ChEBI" id="CHEBI:43474"/>
        <dbReference type="ChEBI" id="CHEBI:58043"/>
        <dbReference type="EC" id="3.1.3.5"/>
    </reaction>
</comment>
<dbReference type="OrthoDB" id="7722975at2759"/>
<evidence type="ECO:0000313" key="12">
    <source>
        <dbReference type="RefSeq" id="XP_035687501.1"/>
    </source>
</evidence>
<keyword evidence="4" id="KW-0479">Metal-binding</keyword>
<dbReference type="GeneID" id="118423450"/>
<dbReference type="FunFam" id="3.90.780.10:FF:000001">
    <property type="entry name" value="NT5E isoform 3"/>
    <property type="match status" value="1"/>
</dbReference>
<evidence type="ECO:0000256" key="6">
    <source>
        <dbReference type="ARBA" id="ARBA00022741"/>
    </source>
</evidence>
<dbReference type="Pfam" id="PF02872">
    <property type="entry name" value="5_nucleotid_C"/>
    <property type="match status" value="1"/>
</dbReference>
<dbReference type="Gene3D" id="3.90.780.10">
    <property type="entry name" value="5'-Nucleotidase, C-terminal domain"/>
    <property type="match status" value="1"/>
</dbReference>
<dbReference type="InterPro" id="IPR008334">
    <property type="entry name" value="5'-Nucleotdase_C"/>
</dbReference>
<accession>A0A9J7N139</accession>
<evidence type="ECO:0000256" key="5">
    <source>
        <dbReference type="ARBA" id="ARBA00022729"/>
    </source>
</evidence>
<dbReference type="InterPro" id="IPR006179">
    <property type="entry name" value="5_nucleotidase/apyrase"/>
</dbReference>
<dbReference type="PROSITE" id="PS00785">
    <property type="entry name" value="5_NUCLEOTIDASE_1"/>
    <property type="match status" value="1"/>
</dbReference>
<dbReference type="GO" id="GO:0005886">
    <property type="term" value="C:plasma membrane"/>
    <property type="evidence" value="ECO:0000318"/>
    <property type="project" value="GO_Central"/>
</dbReference>
<keyword evidence="6 8" id="KW-0547">Nucleotide-binding</keyword>
<dbReference type="CDD" id="cd07409">
    <property type="entry name" value="MPP_CD73_N"/>
    <property type="match status" value="1"/>
</dbReference>
<evidence type="ECO:0000313" key="13">
    <source>
        <dbReference type="RefSeq" id="XP_035687502.1"/>
    </source>
</evidence>
<dbReference type="FunFam" id="3.60.21.10:FF:000020">
    <property type="entry name" value="NT5E isoform 4"/>
    <property type="match status" value="1"/>
</dbReference>
<name>A0A9J7N139_BRAFL</name>
<dbReference type="GO" id="GO:0006196">
    <property type="term" value="P:AMP catabolic process"/>
    <property type="evidence" value="ECO:0000318"/>
    <property type="project" value="GO_Central"/>
</dbReference>
<evidence type="ECO:0000259" key="10">
    <source>
        <dbReference type="Pfam" id="PF02872"/>
    </source>
</evidence>
<feature type="domain" description="Calcineurin-like phosphoesterase" evidence="9">
    <location>
        <begin position="61"/>
        <end position="276"/>
    </location>
</feature>
<gene>
    <name evidence="12 13" type="primary">LOC118423450</name>
</gene>
<dbReference type="PANTHER" id="PTHR11575:SF24">
    <property type="entry name" value="5'-NUCLEOTIDASE"/>
    <property type="match status" value="1"/>
</dbReference>
<reference evidence="12 13" key="2">
    <citation type="submission" date="2025-04" db="UniProtKB">
        <authorList>
            <consortium name="RefSeq"/>
        </authorList>
    </citation>
    <scope>IDENTIFICATION</scope>
    <source>
        <strain evidence="12 13">S238N-H82</strain>
        <tissue evidence="12 13">Testes</tissue>
    </source>
</reference>
<keyword evidence="5" id="KW-0732">Signal</keyword>
<dbReference type="OMA" id="NAHETAF"/>
<dbReference type="Gene3D" id="3.60.21.10">
    <property type="match status" value="1"/>
</dbReference>
<organism evidence="11 12">
    <name type="scientific">Branchiostoma floridae</name>
    <name type="common">Florida lancelet</name>
    <name type="synonym">Amphioxus</name>
    <dbReference type="NCBI Taxonomy" id="7739"/>
    <lineage>
        <taxon>Eukaryota</taxon>
        <taxon>Metazoa</taxon>
        <taxon>Chordata</taxon>
        <taxon>Cephalochordata</taxon>
        <taxon>Leptocardii</taxon>
        <taxon>Amphioxiformes</taxon>
        <taxon>Branchiostomatidae</taxon>
        <taxon>Branchiostoma</taxon>
    </lineage>
</organism>
<dbReference type="GO" id="GO:0046872">
    <property type="term" value="F:metal ion binding"/>
    <property type="evidence" value="ECO:0007669"/>
    <property type="project" value="UniProtKB-KW"/>
</dbReference>
<dbReference type="PANTHER" id="PTHR11575">
    <property type="entry name" value="5'-NUCLEOTIDASE-RELATED"/>
    <property type="match status" value="1"/>
</dbReference>
<dbReference type="GO" id="GO:0008253">
    <property type="term" value="F:5'-nucleotidase activity"/>
    <property type="evidence" value="ECO:0000318"/>
    <property type="project" value="GO_Central"/>
</dbReference>
<feature type="domain" description="5'-Nucleotidase C-terminal" evidence="10">
    <location>
        <begin position="373"/>
        <end position="545"/>
    </location>
</feature>
<evidence type="ECO:0000256" key="8">
    <source>
        <dbReference type="RuleBase" id="RU362119"/>
    </source>
</evidence>
<evidence type="ECO:0000256" key="4">
    <source>
        <dbReference type="ARBA" id="ARBA00022723"/>
    </source>
</evidence>
<dbReference type="InterPro" id="IPR036907">
    <property type="entry name" value="5'-Nucleotdase_C_sf"/>
</dbReference>
<dbReference type="RefSeq" id="XP_035687502.1">
    <property type="nucleotide sequence ID" value="XM_035831609.1"/>
</dbReference>
<dbReference type="GO" id="GO:0000166">
    <property type="term" value="F:nucleotide binding"/>
    <property type="evidence" value="ECO:0007669"/>
    <property type="project" value="UniProtKB-KW"/>
</dbReference>
<sequence>MADMNTLTAMVSHVLLGRLHYFAGDCKDLSKSGRMSNMNLNAVTASILCMWVTSCLTFDLTILHTNDCHARIEQADGNGGSCGDSDALAGKCFGGVARRLTKIREIRESESNVLLLDAGDQFQGTLWFYFYSGLVTARFMNEMQYDVMAFGNHEFDKKVEGVIPFLRAINFTMVSCNIDASRQSELQSLFQPSVVLEVGGERVGVIGYTTPNTTFLVSAGLNLDFRDEVAAITAEVQRLQGQGVNKLIALGHSGIDADITIARQVPGLDLVVGGHSNTFLYNGPPPEDDPKYGEYPLSVRSDVDGRQVLVVQDYAYGKYLGNLKLTFDDDGDVTAFEGNPILLNASVLQDNETLAEVLSLKEEMANLTNQEAGKTHVFLEGRRQFCRRQECNLGNVITDAMVRQNLKNPDEAKWADVSMAVWNSGGIRAPIPFRPPDGIITTADVLTVLPFQNTIDIIVISGDVMFQMFEHSVSNLPSAGQFLQVSGILVTYDISKPVGQRVVTLEAVCTECSIPQYEPVERGRRYKLLINAFMVGGGDGYSMLPENVADEDREPIGYLDTEMVLDYLADASPITTGLERRITILNGTAPNPMTPNPIAPNPTTLNPTSTASSMSTLLTMLLLCSIIAVSPALLQ</sequence>
<dbReference type="SUPFAM" id="SSF55816">
    <property type="entry name" value="5'-nucleotidase (syn. UDP-sugar hydrolase), C-terminal domain"/>
    <property type="match status" value="1"/>
</dbReference>
<keyword evidence="7 8" id="KW-0378">Hydrolase</keyword>
<evidence type="ECO:0000256" key="1">
    <source>
        <dbReference type="ARBA" id="ARBA00000815"/>
    </source>
</evidence>
<dbReference type="EC" id="3.1.3.5" evidence="3"/>
<protein>
    <recommendedName>
        <fullName evidence="3">5'-nucleotidase</fullName>
        <ecNumber evidence="3">3.1.3.5</ecNumber>
    </recommendedName>
</protein>
<evidence type="ECO:0000256" key="3">
    <source>
        <dbReference type="ARBA" id="ARBA00012643"/>
    </source>
</evidence>
<proteinExistence type="inferred from homology"/>
<comment type="similarity">
    <text evidence="2 8">Belongs to the 5'-nucleotidase family.</text>
</comment>
<dbReference type="SUPFAM" id="SSF56300">
    <property type="entry name" value="Metallo-dependent phosphatases"/>
    <property type="match status" value="1"/>
</dbReference>
<dbReference type="InterPro" id="IPR006146">
    <property type="entry name" value="5'-Nucleotdase_CS"/>
</dbReference>
<dbReference type="RefSeq" id="XP_035687501.1">
    <property type="nucleotide sequence ID" value="XM_035831608.1"/>
</dbReference>
<evidence type="ECO:0000256" key="7">
    <source>
        <dbReference type="ARBA" id="ARBA00022801"/>
    </source>
</evidence>
<dbReference type="InterPro" id="IPR004843">
    <property type="entry name" value="Calcineurin-like_PHP"/>
</dbReference>
<dbReference type="AlphaFoldDB" id="A0A9J7N139"/>
<dbReference type="Proteomes" id="UP000001554">
    <property type="component" value="Chromosome 9"/>
</dbReference>
<evidence type="ECO:0000259" key="9">
    <source>
        <dbReference type="Pfam" id="PF00149"/>
    </source>
</evidence>
<evidence type="ECO:0000313" key="11">
    <source>
        <dbReference type="Proteomes" id="UP000001554"/>
    </source>
</evidence>
<dbReference type="PRINTS" id="PR01607">
    <property type="entry name" value="APYRASEFAMLY"/>
</dbReference>
<dbReference type="InterPro" id="IPR029052">
    <property type="entry name" value="Metallo-depent_PP-like"/>
</dbReference>
<keyword evidence="11" id="KW-1185">Reference proteome</keyword>
<dbReference type="KEGG" id="bfo:118423450"/>
<dbReference type="Pfam" id="PF00149">
    <property type="entry name" value="Metallophos"/>
    <property type="match status" value="1"/>
</dbReference>
<evidence type="ECO:0000256" key="2">
    <source>
        <dbReference type="ARBA" id="ARBA00006654"/>
    </source>
</evidence>